<dbReference type="SMART" id="SM00448">
    <property type="entry name" value="REC"/>
    <property type="match status" value="1"/>
</dbReference>
<dbReference type="InterPro" id="IPR003661">
    <property type="entry name" value="HisK_dim/P_dom"/>
</dbReference>
<feature type="domain" description="Response regulatory" evidence="7">
    <location>
        <begin position="599"/>
        <end position="713"/>
    </location>
</feature>
<evidence type="ECO:0000313" key="8">
    <source>
        <dbReference type="EMBL" id="GLB52075.1"/>
    </source>
</evidence>
<evidence type="ECO:0000256" key="1">
    <source>
        <dbReference type="ARBA" id="ARBA00000085"/>
    </source>
</evidence>
<dbReference type="Gene3D" id="1.10.287.130">
    <property type="match status" value="1"/>
</dbReference>
<dbReference type="InterPro" id="IPR036097">
    <property type="entry name" value="HisK_dim/P_sf"/>
</dbReference>
<feature type="modified residue" description="4-aspartylphosphate" evidence="5">
    <location>
        <position position="648"/>
    </location>
</feature>
<dbReference type="InterPro" id="IPR005467">
    <property type="entry name" value="His_kinase_dom"/>
</dbReference>
<dbReference type="SUPFAM" id="SSF52172">
    <property type="entry name" value="CheY-like"/>
    <property type="match status" value="1"/>
</dbReference>
<dbReference type="SMART" id="SM00387">
    <property type="entry name" value="HATPase_c"/>
    <property type="match status" value="1"/>
</dbReference>
<dbReference type="PRINTS" id="PR00344">
    <property type="entry name" value="BCTRLSENSOR"/>
</dbReference>
<dbReference type="SUPFAM" id="SSF55874">
    <property type="entry name" value="ATPase domain of HSP90 chaperone/DNA topoisomerase II/histidine kinase"/>
    <property type="match status" value="1"/>
</dbReference>
<dbReference type="Gene3D" id="1.25.40.10">
    <property type="entry name" value="Tetratricopeptide repeat domain"/>
    <property type="match status" value="1"/>
</dbReference>
<dbReference type="Gene3D" id="3.40.50.2300">
    <property type="match status" value="1"/>
</dbReference>
<dbReference type="CDD" id="cd17546">
    <property type="entry name" value="REC_hyHK_CKI1_RcsC-like"/>
    <property type="match status" value="1"/>
</dbReference>
<gene>
    <name evidence="8" type="ORF">NBRC110019_11140</name>
</gene>
<comment type="caution">
    <text evidence="8">The sequence shown here is derived from an EMBL/GenBank/DDBJ whole genome shotgun (WGS) entry which is preliminary data.</text>
</comment>
<evidence type="ECO:0000256" key="3">
    <source>
        <dbReference type="ARBA" id="ARBA00022553"/>
    </source>
</evidence>
<keyword evidence="8" id="KW-0418">Kinase</keyword>
<evidence type="ECO:0000256" key="4">
    <source>
        <dbReference type="ARBA" id="ARBA00023012"/>
    </source>
</evidence>
<name>A0A9W6B420_9FLAO</name>
<proteinExistence type="predicted"/>
<evidence type="ECO:0000259" key="7">
    <source>
        <dbReference type="PROSITE" id="PS50110"/>
    </source>
</evidence>
<evidence type="ECO:0000259" key="6">
    <source>
        <dbReference type="PROSITE" id="PS50109"/>
    </source>
</evidence>
<keyword evidence="4" id="KW-0902">Two-component regulatory system</keyword>
<dbReference type="PANTHER" id="PTHR45339:SF1">
    <property type="entry name" value="HYBRID SIGNAL TRANSDUCTION HISTIDINE KINASE J"/>
    <property type="match status" value="1"/>
</dbReference>
<evidence type="ECO:0000256" key="5">
    <source>
        <dbReference type="PROSITE-ProRule" id="PRU00169"/>
    </source>
</evidence>
<dbReference type="InterPro" id="IPR004358">
    <property type="entry name" value="Sig_transdc_His_kin-like_C"/>
</dbReference>
<dbReference type="InterPro" id="IPR001789">
    <property type="entry name" value="Sig_transdc_resp-reg_receiver"/>
</dbReference>
<dbReference type="InterPro" id="IPR011006">
    <property type="entry name" value="CheY-like_superfamily"/>
</dbReference>
<organism evidence="8 9">
    <name type="scientific">Neptunitalea chrysea</name>
    <dbReference type="NCBI Taxonomy" id="1647581"/>
    <lineage>
        <taxon>Bacteria</taxon>
        <taxon>Pseudomonadati</taxon>
        <taxon>Bacteroidota</taxon>
        <taxon>Flavobacteriia</taxon>
        <taxon>Flavobacteriales</taxon>
        <taxon>Flavobacteriaceae</taxon>
        <taxon>Neptunitalea</taxon>
    </lineage>
</organism>
<dbReference type="SMART" id="SM00028">
    <property type="entry name" value="TPR"/>
    <property type="match status" value="3"/>
</dbReference>
<comment type="catalytic activity">
    <reaction evidence="1">
        <text>ATP + protein L-histidine = ADP + protein N-phospho-L-histidine.</text>
        <dbReference type="EC" id="2.7.13.3"/>
    </reaction>
</comment>
<keyword evidence="3 5" id="KW-0597">Phosphoprotein</keyword>
<dbReference type="Gene3D" id="3.30.565.10">
    <property type="entry name" value="Histidine kinase-like ATPase, C-terminal domain"/>
    <property type="match status" value="1"/>
</dbReference>
<dbReference type="EC" id="2.7.13.3" evidence="2"/>
<sequence>MRSFGYQSSHDSIPLLISDIFLYKNQGNYGLAIEKANFLLELSDEKQGEFYAGLGHLSLAKIHNNLERHKQALEFITLAEEEFLNSNTPYELILAKLCKTQILISIGTPSVRNKIVSSLNECKKLIQQYKLKDLESNLYYTKGLWNKLNNRSKKAIRNFEKALPLNNKYEQDYISSKIYLELAIAYLDLHQIIKAKENAEKAQEYAEIFNFKEILLNTLKLESSIAEENGNFKSALDFSKKYQNKLSENYDSNQLIKNESIVDQSEIDYKNKLIASYNEQNRENNEKLSKSNLTSIFTSALLIIISLLTVSLYRNNKIKLKTNELLVKKNNELLRAKEKAEKAMKAKTQFLSTVSHELRTPLYAVTGLTHLLLQENPTENQKEHLKSLKFSGEYLLTFINDILQINKIEAKKLTIQNVPFYLEEIMSDVINSLNQTSKESNNTIELKIDNTIPAQLIGDPLKLSQIFINLLGNALKFTENGKIILLAETIKETDTHSTIHFEVVDNGIGISEEVQKNIFESFSQGSIQINRKYGGTGLGLNIVKSLLELLKSEINLSSKIGEGSNFYFDIEFEKAKDIEIRREHIGDEINTDEIINNLHLLLVEDNKINQVITKKMLLQKNISCDIADDGYIAIEKAKNNNYDAILMDIHMPGISGLKATKEIRKFNDEVPIIALTAISLDENTDDFYEAGCNDIVTKPFKPDEFYRKIAENILKNLRLN</sequence>
<dbReference type="EMBL" id="BRVP01000006">
    <property type="protein sequence ID" value="GLB52075.1"/>
    <property type="molecule type" value="Genomic_DNA"/>
</dbReference>
<dbReference type="Pfam" id="PF00512">
    <property type="entry name" value="HisKA"/>
    <property type="match status" value="1"/>
</dbReference>
<dbReference type="GO" id="GO:0000155">
    <property type="term" value="F:phosphorelay sensor kinase activity"/>
    <property type="evidence" value="ECO:0007669"/>
    <property type="project" value="InterPro"/>
</dbReference>
<dbReference type="Pfam" id="PF00072">
    <property type="entry name" value="Response_reg"/>
    <property type="match status" value="1"/>
</dbReference>
<dbReference type="InterPro" id="IPR019734">
    <property type="entry name" value="TPR_rpt"/>
</dbReference>
<keyword evidence="9" id="KW-1185">Reference proteome</keyword>
<dbReference type="SMART" id="SM00388">
    <property type="entry name" value="HisKA"/>
    <property type="match status" value="1"/>
</dbReference>
<dbReference type="Pfam" id="PF02518">
    <property type="entry name" value="HATPase_c"/>
    <property type="match status" value="1"/>
</dbReference>
<dbReference type="FunFam" id="3.30.565.10:FF:000010">
    <property type="entry name" value="Sensor histidine kinase RcsC"/>
    <property type="match status" value="1"/>
</dbReference>
<dbReference type="Proteomes" id="UP001143545">
    <property type="component" value="Unassembled WGS sequence"/>
</dbReference>
<dbReference type="AlphaFoldDB" id="A0A9W6B420"/>
<feature type="domain" description="Histidine kinase" evidence="6">
    <location>
        <begin position="353"/>
        <end position="574"/>
    </location>
</feature>
<accession>A0A9W6B420</accession>
<dbReference type="InterPro" id="IPR036890">
    <property type="entry name" value="HATPase_C_sf"/>
</dbReference>
<dbReference type="CDD" id="cd00082">
    <property type="entry name" value="HisKA"/>
    <property type="match status" value="1"/>
</dbReference>
<evidence type="ECO:0000313" key="9">
    <source>
        <dbReference type="Proteomes" id="UP001143545"/>
    </source>
</evidence>
<keyword evidence="8" id="KW-0808">Transferase</keyword>
<reference evidence="8" key="1">
    <citation type="submission" date="2022-07" db="EMBL/GenBank/DDBJ databases">
        <title>Taxonomy of Novel Oxalotrophic and Methylotrophic Bacteria.</title>
        <authorList>
            <person name="Sahin N."/>
            <person name="Tani A."/>
        </authorList>
    </citation>
    <scope>NUCLEOTIDE SEQUENCE</scope>
    <source>
        <strain evidence="8">AM327</strain>
    </source>
</reference>
<dbReference type="PROSITE" id="PS50110">
    <property type="entry name" value="RESPONSE_REGULATORY"/>
    <property type="match status" value="1"/>
</dbReference>
<dbReference type="PROSITE" id="PS50109">
    <property type="entry name" value="HIS_KIN"/>
    <property type="match status" value="1"/>
</dbReference>
<dbReference type="SUPFAM" id="SSF48452">
    <property type="entry name" value="TPR-like"/>
    <property type="match status" value="1"/>
</dbReference>
<dbReference type="InterPro" id="IPR011990">
    <property type="entry name" value="TPR-like_helical_dom_sf"/>
</dbReference>
<protein>
    <recommendedName>
        <fullName evidence="2">histidine kinase</fullName>
        <ecNumber evidence="2">2.7.13.3</ecNumber>
    </recommendedName>
</protein>
<dbReference type="PANTHER" id="PTHR45339">
    <property type="entry name" value="HYBRID SIGNAL TRANSDUCTION HISTIDINE KINASE J"/>
    <property type="match status" value="1"/>
</dbReference>
<evidence type="ECO:0000256" key="2">
    <source>
        <dbReference type="ARBA" id="ARBA00012438"/>
    </source>
</evidence>
<dbReference type="SUPFAM" id="SSF47384">
    <property type="entry name" value="Homodimeric domain of signal transducing histidine kinase"/>
    <property type="match status" value="1"/>
</dbReference>
<dbReference type="InterPro" id="IPR003594">
    <property type="entry name" value="HATPase_dom"/>
</dbReference>
<dbReference type="CDD" id="cd16922">
    <property type="entry name" value="HATPase_EvgS-ArcB-TorS-like"/>
    <property type="match status" value="1"/>
</dbReference>
<dbReference type="RefSeq" id="WP_281753130.1">
    <property type="nucleotide sequence ID" value="NZ_BRVP01000006.1"/>
</dbReference>